<evidence type="ECO:0000256" key="4">
    <source>
        <dbReference type="SAM" id="SignalP"/>
    </source>
</evidence>
<proteinExistence type="inferred from homology"/>
<dbReference type="Pfam" id="PF01229">
    <property type="entry name" value="Glyco_hydro_39"/>
    <property type="match status" value="1"/>
</dbReference>
<evidence type="ECO:0000256" key="1">
    <source>
        <dbReference type="ARBA" id="ARBA00008875"/>
    </source>
</evidence>
<dbReference type="PANTHER" id="PTHR12631">
    <property type="entry name" value="ALPHA-L-IDURONIDASE"/>
    <property type="match status" value="1"/>
</dbReference>
<dbReference type="InterPro" id="IPR051923">
    <property type="entry name" value="Glycosyl_Hydrolase_39"/>
</dbReference>
<feature type="chain" id="PRO_5039069935" evidence="4">
    <location>
        <begin position="21"/>
        <end position="353"/>
    </location>
</feature>
<accession>A0A375YBM7</accession>
<gene>
    <name evidence="6" type="ORF">MPP7335_00229</name>
</gene>
<dbReference type="PROSITE" id="PS51257">
    <property type="entry name" value="PROKAR_LIPOPROTEIN"/>
    <property type="match status" value="1"/>
</dbReference>
<dbReference type="EMBL" id="UEGS01000001">
    <property type="protein sequence ID" value="SRX78505.1"/>
    <property type="molecule type" value="Genomic_DNA"/>
</dbReference>
<dbReference type="AlphaFoldDB" id="A0A375YBM7"/>
<feature type="signal peptide" evidence="4">
    <location>
        <begin position="1"/>
        <end position="20"/>
    </location>
</feature>
<name>A0A375YBM7_MYCPF</name>
<dbReference type="Proteomes" id="UP000252008">
    <property type="component" value="Unassembled WGS sequence"/>
</dbReference>
<dbReference type="SUPFAM" id="SSF51445">
    <property type="entry name" value="(Trans)glycosidases"/>
    <property type="match status" value="1"/>
</dbReference>
<comment type="similarity">
    <text evidence="1">Belongs to the glycosyl hydrolase 39 family.</text>
</comment>
<keyword evidence="3" id="KW-0326">Glycosidase</keyword>
<feature type="domain" description="Glycosyl hydrolases family 39 N-terminal catalytic" evidence="5">
    <location>
        <begin position="73"/>
        <end position="193"/>
    </location>
</feature>
<evidence type="ECO:0000313" key="7">
    <source>
        <dbReference type="Proteomes" id="UP000252008"/>
    </source>
</evidence>
<protein>
    <submittedName>
        <fullName evidence="6">Beta-xylosidase [Gordonia sp. KTR9]</fullName>
    </submittedName>
</protein>
<reference evidence="6 7" key="1">
    <citation type="submission" date="2018-05" db="EMBL/GenBank/DDBJ databases">
        <authorList>
            <consortium name="IHU Genomes"/>
        </authorList>
    </citation>
    <scope>NUCLEOTIDE SEQUENCE [LARGE SCALE GENOMIC DNA]</scope>
    <source>
        <strain evidence="6 7">P7335</strain>
    </source>
</reference>
<keyword evidence="4" id="KW-0732">Signal</keyword>
<dbReference type="InterPro" id="IPR049166">
    <property type="entry name" value="GH39_cat"/>
</dbReference>
<keyword evidence="2" id="KW-0378">Hydrolase</keyword>
<evidence type="ECO:0000256" key="3">
    <source>
        <dbReference type="ARBA" id="ARBA00023295"/>
    </source>
</evidence>
<evidence type="ECO:0000313" key="6">
    <source>
        <dbReference type="EMBL" id="SRX78505.1"/>
    </source>
</evidence>
<keyword evidence="7" id="KW-1185">Reference proteome</keyword>
<sequence length="353" mass="39019">MTRIARRLVSLLLICFAVMSCQSPQPQNPAEIGMVLHFRGADDTMLGRQFDLMEAMDVDWVRIDLDWSAIENERGRYDWTITDKLVDQAESHGISVLGVIAFTPDWAQSSTESTPEIRRHQRPDRLSDYAQFAKMAVQRYAPRGVHSWEVWNEPNTGKFWPPVQDADEYGELFRHAADAIRGVDPDATVLIGGLTTQPDAPDPGLSPTEFLGLLYDNGTAQLADGVAAHPYSFPALPLDPSQQRLGGFSDLPALHEVMNAHDDGGKKIWITEFGAPTGSSDRALSEEDQATTLFQARGQLDQWAWAGPLIYYELVDGGTDLADPEQNFGVLREDLAPKAAAVELLLAASRKDD</sequence>
<dbReference type="InterPro" id="IPR017853">
    <property type="entry name" value="GH"/>
</dbReference>
<dbReference type="GO" id="GO:0004553">
    <property type="term" value="F:hydrolase activity, hydrolyzing O-glycosyl compounds"/>
    <property type="evidence" value="ECO:0007669"/>
    <property type="project" value="TreeGrafter"/>
</dbReference>
<evidence type="ECO:0000256" key="2">
    <source>
        <dbReference type="ARBA" id="ARBA00022801"/>
    </source>
</evidence>
<dbReference type="STRING" id="39692.BST38_04005"/>
<dbReference type="Gene3D" id="3.20.20.80">
    <property type="entry name" value="Glycosidases"/>
    <property type="match status" value="1"/>
</dbReference>
<evidence type="ECO:0000259" key="5">
    <source>
        <dbReference type="Pfam" id="PF01229"/>
    </source>
</evidence>
<dbReference type="PANTHER" id="PTHR12631:SF10">
    <property type="entry name" value="BETA-XYLOSIDASE-LIKE PROTEIN-RELATED"/>
    <property type="match status" value="1"/>
</dbReference>
<organism evidence="6 7">
    <name type="scientific">Mycolicibacterium parafortuitum</name>
    <name type="common">Mycobacterium parafortuitum</name>
    <dbReference type="NCBI Taxonomy" id="39692"/>
    <lineage>
        <taxon>Bacteria</taxon>
        <taxon>Bacillati</taxon>
        <taxon>Actinomycetota</taxon>
        <taxon>Actinomycetes</taxon>
        <taxon>Mycobacteriales</taxon>
        <taxon>Mycobacteriaceae</taxon>
        <taxon>Mycolicibacterium</taxon>
    </lineage>
</organism>